<sequence>MWRVSVPRGRVYGLGSLGRKKRIYADPGASTSQMPKMVPRSEFDSVAEQLRQVVVFMQRQFGMTMDGASLSQPQPPTPPPPPLLKARMQNSLADPPQRTGQYVQEQKPISSPLLPALSPISSALATSPFLSQTVVPVFSFEVPIHESKVIELLRNVVIPLNDRLTSVVHIDKKGVPRWKKIDFIKVEDHIVVVTFPPNLSQQEYDIKLRDYVSKVGREGFPHYETKPLWEVHVVKYSNNSGHDSINSGGAVIFRLSHAMGDGYSFLSLVFNGFKRADDPSLPFTVPGGASRIINIKEGFGSNCRRTAMKGFNSVPSVAKILMAGSCLGDDKSVVRSGRPRVELEPIDILSINYPLDVIKQVKAKLQTSVNDAITGIIHYAIHLYKSRKAPNSGSDHKRMTTLAMLNMRMILKGYKDINEMLKAGIWGNHSTYLKVPIPNVSPNQNVDPLYFIFAAKKNMKRMKNSFVPQLTFPVINTMKRFKGTKVKTSIIQ</sequence>
<organism evidence="3 4">
    <name type="scientific">Stephania cephalantha</name>
    <dbReference type="NCBI Taxonomy" id="152367"/>
    <lineage>
        <taxon>Eukaryota</taxon>
        <taxon>Viridiplantae</taxon>
        <taxon>Streptophyta</taxon>
        <taxon>Embryophyta</taxon>
        <taxon>Tracheophyta</taxon>
        <taxon>Spermatophyta</taxon>
        <taxon>Magnoliopsida</taxon>
        <taxon>Ranunculales</taxon>
        <taxon>Menispermaceae</taxon>
        <taxon>Menispermoideae</taxon>
        <taxon>Cissampelideae</taxon>
        <taxon>Stephania</taxon>
    </lineage>
</organism>
<dbReference type="Proteomes" id="UP001419268">
    <property type="component" value="Unassembled WGS sequence"/>
</dbReference>
<dbReference type="GO" id="GO:0005886">
    <property type="term" value="C:plasma membrane"/>
    <property type="evidence" value="ECO:0007669"/>
    <property type="project" value="TreeGrafter"/>
</dbReference>
<dbReference type="InterPro" id="IPR009721">
    <property type="entry name" value="O-acyltransferase_WSD1_C"/>
</dbReference>
<gene>
    <name evidence="3" type="ORF">Scep_020350</name>
</gene>
<dbReference type="GO" id="GO:0008374">
    <property type="term" value="F:O-acyltransferase activity"/>
    <property type="evidence" value="ECO:0007669"/>
    <property type="project" value="InterPro"/>
</dbReference>
<proteinExistence type="predicted"/>
<keyword evidence="4" id="KW-1185">Reference proteome</keyword>
<accession>A0AAP0IDJ3</accession>
<dbReference type="InterPro" id="IPR045034">
    <property type="entry name" value="O-acyltransferase_WSD1-like"/>
</dbReference>
<dbReference type="GO" id="GO:0019432">
    <property type="term" value="P:triglyceride biosynthetic process"/>
    <property type="evidence" value="ECO:0007669"/>
    <property type="project" value="TreeGrafter"/>
</dbReference>
<feature type="domain" description="O-acyltransferase WSD1 C-terminal" evidence="2">
    <location>
        <begin position="426"/>
        <end position="490"/>
    </location>
</feature>
<dbReference type="PANTHER" id="PTHR31650:SF34">
    <property type="entry name" value="O-ACYLTRANSFERASE WSD1-LIKE ISOFORM X1"/>
    <property type="match status" value="1"/>
</dbReference>
<evidence type="ECO:0000259" key="2">
    <source>
        <dbReference type="Pfam" id="PF06974"/>
    </source>
</evidence>
<evidence type="ECO:0000256" key="1">
    <source>
        <dbReference type="SAM" id="MobiDB-lite"/>
    </source>
</evidence>
<dbReference type="PANTHER" id="PTHR31650">
    <property type="entry name" value="O-ACYLTRANSFERASE (WSD1-LIKE) FAMILY PROTEIN"/>
    <property type="match status" value="1"/>
</dbReference>
<feature type="compositionally biased region" description="Pro residues" evidence="1">
    <location>
        <begin position="73"/>
        <end position="83"/>
    </location>
</feature>
<evidence type="ECO:0000313" key="3">
    <source>
        <dbReference type="EMBL" id="KAK9112831.1"/>
    </source>
</evidence>
<evidence type="ECO:0000313" key="4">
    <source>
        <dbReference type="Proteomes" id="UP001419268"/>
    </source>
</evidence>
<comment type="caution">
    <text evidence="3">The sequence shown here is derived from an EMBL/GenBank/DDBJ whole genome shotgun (WGS) entry which is preliminary data.</text>
</comment>
<protein>
    <recommendedName>
        <fullName evidence="2">O-acyltransferase WSD1 C-terminal domain-containing protein</fullName>
    </recommendedName>
</protein>
<feature type="region of interest" description="Disordered" evidence="1">
    <location>
        <begin position="65"/>
        <end position="87"/>
    </location>
</feature>
<name>A0AAP0IDJ3_9MAGN</name>
<dbReference type="AlphaFoldDB" id="A0AAP0IDJ3"/>
<reference evidence="3 4" key="1">
    <citation type="submission" date="2024-01" db="EMBL/GenBank/DDBJ databases">
        <title>Genome assemblies of Stephania.</title>
        <authorList>
            <person name="Yang L."/>
        </authorList>
    </citation>
    <scope>NUCLEOTIDE SEQUENCE [LARGE SCALE GENOMIC DNA]</scope>
    <source>
        <strain evidence="3">JXDWG</strain>
        <tissue evidence="3">Leaf</tissue>
    </source>
</reference>
<dbReference type="EMBL" id="JBBNAG010000008">
    <property type="protein sequence ID" value="KAK9112831.1"/>
    <property type="molecule type" value="Genomic_DNA"/>
</dbReference>
<dbReference type="Pfam" id="PF06974">
    <property type="entry name" value="WS_DGAT_C"/>
    <property type="match status" value="1"/>
</dbReference>